<name>A0A438ADZ4_9RHOB</name>
<feature type="region of interest" description="Disordered" evidence="1">
    <location>
        <begin position="1"/>
        <end position="45"/>
    </location>
</feature>
<sequence length="616" mass="65325">MLADPDPSGGRDGPLAGAVMGEGGPIAPESVPATPQGEAGTTPGAAVAPEGFVLGLYSRETFLEDRAGLLDRLATAPDGPGDRTAALAQARMDLAEFFVAHVLRAEARSILDAAGPGDLGPRQTARWHALDAAVTILGPDTAPLPAPGNPLAVAEWPDRPFWAVLDAIRRRDVARAAPDLGAAFALLDSYPAPLVEHALPLLLELAIEVEDWALAHDIAARFDAYPILRAGPAHPFLLGLAAERTGQLLLAFDSYADAAERQGPYAQRARLALVGIGQATGTIDDAEAREMLTAIATGWRGGPLSLRALQALAELDRSRDAPVAALQTLGRVIEDFAGEEAAALARQQARSLIRDYYRDGASGRIGASQFMTGHRQIGRYYEFEPGFDAEAESWADRMHALGATSLAADEYAALSDRLSLKRDLEIEDVPPARLDALRLKRIAALLDGGQTDPAAELIDRGLDTADPALSDQLAALEVRLGRATGRTADLRARPVSARSTAHRRLLAEADFAAGDWAGARDGFAALWQAGEGTLTSADAVRLFLAAYRSGDTQLARRAAATFPDLALLPQYGDIAADLTEPEDALLPLRRAEALDRVQAAGRTLDRLREIEAARTQ</sequence>
<evidence type="ECO:0000313" key="2">
    <source>
        <dbReference type="EMBL" id="RVV96862.1"/>
    </source>
</evidence>
<gene>
    <name evidence="2" type="ORF">EKE94_16075</name>
</gene>
<evidence type="ECO:0000313" key="3">
    <source>
        <dbReference type="Proteomes" id="UP000285908"/>
    </source>
</evidence>
<dbReference type="EMBL" id="RQXX01000007">
    <property type="protein sequence ID" value="RVV96862.1"/>
    <property type="molecule type" value="Genomic_DNA"/>
</dbReference>
<dbReference type="OrthoDB" id="7796036at2"/>
<protein>
    <submittedName>
        <fullName evidence="2">Uncharacterized protein</fullName>
    </submittedName>
</protein>
<keyword evidence="3" id="KW-1185">Reference proteome</keyword>
<reference evidence="2 3" key="1">
    <citation type="submission" date="2018-11" db="EMBL/GenBank/DDBJ databases">
        <title>Mesobaculum littorinae gen. nov., sp. nov., isolated from Littorina scabra that represents a novel genus of the order Rhodobacteraceae.</title>
        <authorList>
            <person name="Li F."/>
        </authorList>
    </citation>
    <scope>NUCLEOTIDE SEQUENCE [LARGE SCALE GENOMIC DNA]</scope>
    <source>
        <strain evidence="2 3">M0103</strain>
    </source>
</reference>
<evidence type="ECO:0000256" key="1">
    <source>
        <dbReference type="SAM" id="MobiDB-lite"/>
    </source>
</evidence>
<comment type="caution">
    <text evidence="2">The sequence shown here is derived from an EMBL/GenBank/DDBJ whole genome shotgun (WGS) entry which is preliminary data.</text>
</comment>
<dbReference type="Proteomes" id="UP000285908">
    <property type="component" value="Unassembled WGS sequence"/>
</dbReference>
<organism evidence="2 3">
    <name type="scientific">Mesobaculum littorinae</name>
    <dbReference type="NCBI Taxonomy" id="2486419"/>
    <lineage>
        <taxon>Bacteria</taxon>
        <taxon>Pseudomonadati</taxon>
        <taxon>Pseudomonadota</taxon>
        <taxon>Alphaproteobacteria</taxon>
        <taxon>Rhodobacterales</taxon>
        <taxon>Roseobacteraceae</taxon>
        <taxon>Mesobaculum</taxon>
    </lineage>
</organism>
<dbReference type="AlphaFoldDB" id="A0A438ADZ4"/>
<proteinExistence type="predicted"/>
<accession>A0A438ADZ4</accession>